<dbReference type="GO" id="GO:0022857">
    <property type="term" value="F:transmembrane transporter activity"/>
    <property type="evidence" value="ECO:0007669"/>
    <property type="project" value="InterPro"/>
</dbReference>
<evidence type="ECO:0000256" key="1">
    <source>
        <dbReference type="ARBA" id="ARBA00022692"/>
    </source>
</evidence>
<sequence length="150" mass="16179">MRLGIRRHFTGLSKDTFLLALASLFADISAEMLYPVLPIYLTQILKASGSVVGLVDGFAQATRNIVQGFSGMLSDKLQRPKPIALAGYLVAAAKPMMGPSSAWQGLFAARVLDRLGTGTRARRRAMRSSLLPSEKKTEAAAAWAPTLDCR</sequence>
<evidence type="ECO:0000256" key="2">
    <source>
        <dbReference type="ARBA" id="ARBA00022989"/>
    </source>
</evidence>
<keyword evidence="1" id="KW-0812">Transmembrane</keyword>
<proteinExistence type="predicted"/>
<dbReference type="PANTHER" id="PTHR23518:SF2">
    <property type="entry name" value="MAJOR FACILITATOR SUPERFAMILY TRANSPORTER"/>
    <property type="match status" value="1"/>
</dbReference>
<dbReference type="Gene3D" id="1.20.1250.20">
    <property type="entry name" value="MFS general substrate transporter like domains"/>
    <property type="match status" value="1"/>
</dbReference>
<accession>N0AZ40</accession>
<dbReference type="KEGG" id="hdt:HYPDE_23538"/>
<dbReference type="HOGENOM" id="CLU_1738070_0_0_5"/>
<keyword evidence="3" id="KW-0472">Membrane</keyword>
<dbReference type="InterPro" id="IPR036259">
    <property type="entry name" value="MFS_trans_sf"/>
</dbReference>
<dbReference type="SUPFAM" id="SSF103473">
    <property type="entry name" value="MFS general substrate transporter"/>
    <property type="match status" value="1"/>
</dbReference>
<dbReference type="PANTHER" id="PTHR23518">
    <property type="entry name" value="C-METHYLTRANSFERASE"/>
    <property type="match status" value="1"/>
</dbReference>
<evidence type="ECO:0000313" key="5">
    <source>
        <dbReference type="Proteomes" id="UP000005952"/>
    </source>
</evidence>
<keyword evidence="2" id="KW-1133">Transmembrane helix</keyword>
<name>N0AZ40_9HYPH</name>
<dbReference type="RefSeq" id="WP_015596432.1">
    <property type="nucleotide sequence ID" value="NC_021172.1"/>
</dbReference>
<dbReference type="AlphaFoldDB" id="N0AZ40"/>
<evidence type="ECO:0000313" key="4">
    <source>
        <dbReference type="EMBL" id="AGK56394.1"/>
    </source>
</evidence>
<dbReference type="InterPro" id="IPR011701">
    <property type="entry name" value="MFS"/>
</dbReference>
<dbReference type="Proteomes" id="UP000005952">
    <property type="component" value="Chromosome"/>
</dbReference>
<organism evidence="4 5">
    <name type="scientific">Hyphomicrobium denitrificans 1NES1</name>
    <dbReference type="NCBI Taxonomy" id="670307"/>
    <lineage>
        <taxon>Bacteria</taxon>
        <taxon>Pseudomonadati</taxon>
        <taxon>Pseudomonadota</taxon>
        <taxon>Alphaproteobacteria</taxon>
        <taxon>Hyphomicrobiales</taxon>
        <taxon>Hyphomicrobiaceae</taxon>
        <taxon>Hyphomicrobium</taxon>
    </lineage>
</organism>
<protein>
    <submittedName>
        <fullName evidence="4">Major facilitator transporter</fullName>
    </submittedName>
</protein>
<dbReference type="STRING" id="670307.HYPDE_23538"/>
<dbReference type="Pfam" id="PF07690">
    <property type="entry name" value="MFS_1"/>
    <property type="match status" value="1"/>
</dbReference>
<dbReference type="EMBL" id="CP005587">
    <property type="protein sequence ID" value="AGK56394.1"/>
    <property type="molecule type" value="Genomic_DNA"/>
</dbReference>
<dbReference type="eggNOG" id="COG2814">
    <property type="taxonomic scope" value="Bacteria"/>
</dbReference>
<keyword evidence="5" id="KW-1185">Reference proteome</keyword>
<gene>
    <name evidence="4" type="ORF">HYPDE_23538</name>
</gene>
<reference evidence="4 5" key="1">
    <citation type="journal article" date="2013" name="Genome Announc.">
        <title>Genome sequences for three denitrifying bacterial strains isolated from a uranium- and nitrate-contaminated subsurface environment.</title>
        <authorList>
            <person name="Venkatramanan R."/>
            <person name="Prakash O."/>
            <person name="Woyke T."/>
            <person name="Chain P."/>
            <person name="Goodwin L.A."/>
            <person name="Watson D."/>
            <person name="Brooks S."/>
            <person name="Kostka J.E."/>
            <person name="Green S.J."/>
        </authorList>
    </citation>
    <scope>NUCLEOTIDE SEQUENCE [LARGE SCALE GENOMIC DNA]</scope>
    <source>
        <strain evidence="4 5">1NES1</strain>
    </source>
</reference>
<evidence type="ECO:0000256" key="3">
    <source>
        <dbReference type="ARBA" id="ARBA00023136"/>
    </source>
</evidence>